<gene>
    <name evidence="9" type="ORF">PGLA1383_LOCUS14908</name>
</gene>
<sequence length="833" mass="91859">MDAASDDEEVWTRPGPRAVDEPFLGPESSSSEPCPLSGRLAVCHSERSSLSPKGHATAPLGLHFSGGSGGLAQLSWRDGRFSDWSVQVGEKTYNLHAFLLARASLFFESHMSMASRTQAEEGAVPQKGSDLSEVLPQSCHTAFEDALDFMYSENQAGFEAPASKALLLLKIADILGIGGLFDAMGRRIEAGFSETAPLLLEQYCRFHIPGTDDGAALRRIRESAVELIVHKFQPFLTNTEMRIALLRLPACVLVEVLDNDDLLVANEDVIFDFVLARAEHPSSGSSSSEGGSEQLGQAALEASEVDGREAEEADEVMLGEPLVEELFVAEPLVEGLFVAEPLVEELFVAEPLVEELFVDEPLVEELFVAEPLVEELFVDDPLVVDEPLVEELFVDDQLVVNEPLVDEPLVEELLVAEPLVEEVFVAEPLVEELFVEKPLVEELFVAEPLVEELFVDEPLVEELFVAEPLVEELFVDDPLVVNEPLVEELFFEEPLAEELFVDEPLVEELFVGEPLAEKLFVVEPLVEELFVAEPLVEELFVDDPLVDDEPLVEELFVEEPLVEELFVDEPLVEVGEDALLLRNQPPGRALVDLWEVAESIPSADTSLRRNCLATESFKRPRKGASSRGEAPVGGAMANDDGLVDGKPPDETDNANYFCEYAYLYHQMDMLEDSHRTGSYFNAITWNPSCFKDKVVLDVGAGTCILSIFAARAGAKKVFAVEATDMAVRSRKIVEAQGLSDVIRVLQGTVETVELPCKVDVIVSEWMGYFLLRESMLDSVLVARDRFLKPGGSLFPSHATLYLAPLGSVKACHERLQTWEGEKEHFATFSSHNL</sequence>
<evidence type="ECO:0000256" key="4">
    <source>
        <dbReference type="ARBA" id="ARBA00022691"/>
    </source>
</evidence>
<dbReference type="Proteomes" id="UP000654075">
    <property type="component" value="Unassembled WGS sequence"/>
</dbReference>
<evidence type="ECO:0000313" key="10">
    <source>
        <dbReference type="Proteomes" id="UP000654075"/>
    </source>
</evidence>
<keyword evidence="4 6" id="KW-0949">S-adenosyl-L-methionine</keyword>
<dbReference type="AlphaFoldDB" id="A0A813EBG1"/>
<evidence type="ECO:0000256" key="3">
    <source>
        <dbReference type="ARBA" id="ARBA00022679"/>
    </source>
</evidence>
<feature type="region of interest" description="Disordered" evidence="7">
    <location>
        <begin position="282"/>
        <end position="311"/>
    </location>
</feature>
<dbReference type="InterPro" id="IPR029063">
    <property type="entry name" value="SAM-dependent_MTases_sf"/>
</dbReference>
<feature type="region of interest" description="Disordered" evidence="7">
    <location>
        <begin position="1"/>
        <end position="33"/>
    </location>
</feature>
<dbReference type="Pfam" id="PF06325">
    <property type="entry name" value="PrmA"/>
    <property type="match status" value="1"/>
</dbReference>
<evidence type="ECO:0000313" key="9">
    <source>
        <dbReference type="EMBL" id="CAE8596444.1"/>
    </source>
</evidence>
<keyword evidence="3 6" id="KW-0808">Transferase</keyword>
<dbReference type="PROSITE" id="PS50097">
    <property type="entry name" value="BTB"/>
    <property type="match status" value="1"/>
</dbReference>
<feature type="compositionally biased region" description="Low complexity" evidence="7">
    <location>
        <begin position="282"/>
        <end position="292"/>
    </location>
</feature>
<dbReference type="EC" id="2.1.1.319" evidence="1"/>
<dbReference type="GO" id="GO:0035242">
    <property type="term" value="F:protein-arginine omega-N asymmetric methyltransferase activity"/>
    <property type="evidence" value="ECO:0007669"/>
    <property type="project" value="UniProtKB-EC"/>
</dbReference>
<keyword evidence="2 6" id="KW-0489">Methyltransferase</keyword>
<accession>A0A813EBG1</accession>
<evidence type="ECO:0000256" key="1">
    <source>
        <dbReference type="ARBA" id="ARBA00011925"/>
    </source>
</evidence>
<dbReference type="SUPFAM" id="SSF53335">
    <property type="entry name" value="S-adenosyl-L-methionine-dependent methyltransferases"/>
    <property type="match status" value="1"/>
</dbReference>
<dbReference type="Pfam" id="PF00651">
    <property type="entry name" value="BTB"/>
    <property type="match status" value="1"/>
</dbReference>
<dbReference type="InterPro" id="IPR011333">
    <property type="entry name" value="SKP1/BTB/POZ_sf"/>
</dbReference>
<dbReference type="CDD" id="cd02440">
    <property type="entry name" value="AdoMet_MTases"/>
    <property type="match status" value="1"/>
</dbReference>
<name>A0A813EBG1_POLGL</name>
<evidence type="ECO:0000256" key="2">
    <source>
        <dbReference type="ARBA" id="ARBA00022603"/>
    </source>
</evidence>
<feature type="non-terminal residue" evidence="9">
    <location>
        <position position="833"/>
    </location>
</feature>
<dbReference type="Gene3D" id="3.40.50.150">
    <property type="entry name" value="Vaccinia Virus protein VP39"/>
    <property type="match status" value="1"/>
</dbReference>
<dbReference type="CDD" id="cd18186">
    <property type="entry name" value="BTB_POZ_ZBTB_KLHL-like"/>
    <property type="match status" value="1"/>
</dbReference>
<feature type="region of interest" description="Disordered" evidence="7">
    <location>
        <begin position="618"/>
        <end position="648"/>
    </location>
</feature>
<reference evidence="9" key="1">
    <citation type="submission" date="2021-02" db="EMBL/GenBank/DDBJ databases">
        <authorList>
            <person name="Dougan E. K."/>
            <person name="Rhodes N."/>
            <person name="Thang M."/>
            <person name="Chan C."/>
        </authorList>
    </citation>
    <scope>NUCLEOTIDE SEQUENCE</scope>
</reference>
<proteinExistence type="predicted"/>
<dbReference type="Gene3D" id="3.30.710.10">
    <property type="entry name" value="Potassium Channel Kv1.1, Chain A"/>
    <property type="match status" value="1"/>
</dbReference>
<comment type="catalytic activity">
    <reaction evidence="5">
        <text>L-arginyl-[protein] + S-adenosyl-L-methionine = N(omega)-methyl-L-arginyl-[protein] + S-adenosyl-L-homocysteine + H(+)</text>
        <dbReference type="Rhea" id="RHEA:48100"/>
        <dbReference type="Rhea" id="RHEA-COMP:10532"/>
        <dbReference type="Rhea" id="RHEA-COMP:11990"/>
        <dbReference type="ChEBI" id="CHEBI:15378"/>
        <dbReference type="ChEBI" id="CHEBI:29965"/>
        <dbReference type="ChEBI" id="CHEBI:57856"/>
        <dbReference type="ChEBI" id="CHEBI:59789"/>
        <dbReference type="ChEBI" id="CHEBI:65280"/>
    </reaction>
    <physiologicalReaction direction="left-to-right" evidence="5">
        <dbReference type="Rhea" id="RHEA:48101"/>
    </physiologicalReaction>
</comment>
<dbReference type="GO" id="GO:0005634">
    <property type="term" value="C:nucleus"/>
    <property type="evidence" value="ECO:0007669"/>
    <property type="project" value="TreeGrafter"/>
</dbReference>
<dbReference type="InterPro" id="IPR000210">
    <property type="entry name" value="BTB/POZ_dom"/>
</dbReference>
<dbReference type="GO" id="GO:0042054">
    <property type="term" value="F:histone methyltransferase activity"/>
    <property type="evidence" value="ECO:0007669"/>
    <property type="project" value="TreeGrafter"/>
</dbReference>
<feature type="compositionally biased region" description="Low complexity" evidence="7">
    <location>
        <begin position="24"/>
        <end position="33"/>
    </location>
</feature>
<feature type="non-terminal residue" evidence="9">
    <location>
        <position position="1"/>
    </location>
</feature>
<dbReference type="PANTHER" id="PTHR11006">
    <property type="entry name" value="PROTEIN ARGININE N-METHYLTRANSFERASE"/>
    <property type="match status" value="1"/>
</dbReference>
<organism evidence="9 10">
    <name type="scientific">Polarella glacialis</name>
    <name type="common">Dinoflagellate</name>
    <dbReference type="NCBI Taxonomy" id="89957"/>
    <lineage>
        <taxon>Eukaryota</taxon>
        <taxon>Sar</taxon>
        <taxon>Alveolata</taxon>
        <taxon>Dinophyceae</taxon>
        <taxon>Suessiales</taxon>
        <taxon>Suessiaceae</taxon>
        <taxon>Polarella</taxon>
    </lineage>
</organism>
<dbReference type="EMBL" id="CAJNNV010008586">
    <property type="protein sequence ID" value="CAE8596444.1"/>
    <property type="molecule type" value="Genomic_DNA"/>
</dbReference>
<dbReference type="GO" id="GO:0032259">
    <property type="term" value="P:methylation"/>
    <property type="evidence" value="ECO:0007669"/>
    <property type="project" value="UniProtKB-KW"/>
</dbReference>
<dbReference type="PROSITE" id="PS51678">
    <property type="entry name" value="SAM_MT_PRMT"/>
    <property type="match status" value="1"/>
</dbReference>
<evidence type="ECO:0000256" key="6">
    <source>
        <dbReference type="PROSITE-ProRule" id="PRU01015"/>
    </source>
</evidence>
<feature type="domain" description="BTB" evidence="8">
    <location>
        <begin position="82"/>
        <end position="152"/>
    </location>
</feature>
<keyword evidence="10" id="KW-1185">Reference proteome</keyword>
<dbReference type="FunFam" id="3.40.50.150:FF:000003">
    <property type="entry name" value="Blast:Protein arginine N-methyltransferase 1"/>
    <property type="match status" value="1"/>
</dbReference>
<evidence type="ECO:0000256" key="7">
    <source>
        <dbReference type="SAM" id="MobiDB-lite"/>
    </source>
</evidence>
<protein>
    <recommendedName>
        <fullName evidence="1">type I protein arginine methyltransferase</fullName>
        <ecNumber evidence="1">2.1.1.319</ecNumber>
    </recommendedName>
</protein>
<dbReference type="OrthoDB" id="7848332at2759"/>
<dbReference type="PANTHER" id="PTHR11006:SF68">
    <property type="entry name" value="PROTEIN ARGININE N-METHYLTRANSFERASE PRMT10"/>
    <property type="match status" value="1"/>
</dbReference>
<comment type="caution">
    <text evidence="9">The sequence shown here is derived from an EMBL/GenBank/DDBJ whole genome shotgun (WGS) entry which is preliminary data.</text>
</comment>
<evidence type="ECO:0000256" key="5">
    <source>
        <dbReference type="ARBA" id="ARBA00049303"/>
    </source>
</evidence>
<dbReference type="InterPro" id="IPR025799">
    <property type="entry name" value="Arg_MeTrfase"/>
</dbReference>
<dbReference type="SUPFAM" id="SSF54695">
    <property type="entry name" value="POZ domain"/>
    <property type="match status" value="1"/>
</dbReference>
<evidence type="ECO:0000259" key="8">
    <source>
        <dbReference type="PROSITE" id="PS50097"/>
    </source>
</evidence>